<organism evidence="1 2">
    <name type="scientific">Acinetobacter haemolyticus</name>
    <dbReference type="NCBI Taxonomy" id="29430"/>
    <lineage>
        <taxon>Bacteria</taxon>
        <taxon>Pseudomonadati</taxon>
        <taxon>Pseudomonadota</taxon>
        <taxon>Gammaproteobacteria</taxon>
        <taxon>Moraxellales</taxon>
        <taxon>Moraxellaceae</taxon>
        <taxon>Acinetobacter</taxon>
    </lineage>
</organism>
<name>A0A429GRI9_ACIHA</name>
<dbReference type="Proteomes" id="UP000463868">
    <property type="component" value="Chromosome"/>
</dbReference>
<accession>A0A429GRI9</accession>
<protein>
    <submittedName>
        <fullName evidence="1">Uncharacterized protein</fullName>
    </submittedName>
</protein>
<evidence type="ECO:0000313" key="2">
    <source>
        <dbReference type="Proteomes" id="UP000463868"/>
    </source>
</evidence>
<sequence>MKKETFTYKERVFEIKTISEANSFDDSDLIVAIKYSGELLEFYHAHSETVADFKTQNNTDLENRLYEIAKSEIESKFFEIVSKK</sequence>
<dbReference type="AlphaFoldDB" id="A0A429GRI9"/>
<reference evidence="1 2" key="1">
    <citation type="submission" date="2018-08" db="EMBL/GenBank/DDBJ databases">
        <title>Analysis of the genomic diversity of Mexican Acinetobacter haemolyticus clinical isolates.</title>
        <authorList>
            <person name="Castro-Jaimes S."/>
            <person name="Cevallos M.A."/>
        </authorList>
    </citation>
    <scope>NUCLEOTIDE SEQUENCE [LARGE SCALE GENOMIC DNA]</scope>
    <source>
        <strain evidence="1 2">AN43</strain>
    </source>
</reference>
<proteinExistence type="predicted"/>
<gene>
    <name evidence="1" type="ORF">AhaeAN43_01835</name>
</gene>
<dbReference type="RefSeq" id="WP_125502205.1">
    <property type="nucleotide sequence ID" value="NZ_CP031972.1"/>
</dbReference>
<evidence type="ECO:0000313" key="1">
    <source>
        <dbReference type="EMBL" id="QHI12208.1"/>
    </source>
</evidence>
<dbReference type="EMBL" id="CP031976">
    <property type="protein sequence ID" value="QHI12208.1"/>
    <property type="molecule type" value="Genomic_DNA"/>
</dbReference>